<dbReference type="Pfam" id="PF13614">
    <property type="entry name" value="AAA_31"/>
    <property type="match status" value="1"/>
</dbReference>
<gene>
    <name evidence="4" type="ORF">ACFQJ9_17570</name>
</gene>
<evidence type="ECO:0000256" key="2">
    <source>
        <dbReference type="ARBA" id="ARBA00022840"/>
    </source>
</evidence>
<evidence type="ECO:0000313" key="5">
    <source>
        <dbReference type="Proteomes" id="UP001596447"/>
    </source>
</evidence>
<keyword evidence="5" id="KW-1185">Reference proteome</keyword>
<evidence type="ECO:0000313" key="4">
    <source>
        <dbReference type="EMBL" id="MFC7201195.1"/>
    </source>
</evidence>
<dbReference type="SUPFAM" id="SSF52540">
    <property type="entry name" value="P-loop containing nucleoside triphosphate hydrolases"/>
    <property type="match status" value="1"/>
</dbReference>
<dbReference type="InterPro" id="IPR027417">
    <property type="entry name" value="P-loop_NTPase"/>
</dbReference>
<feature type="domain" description="AAA" evidence="3">
    <location>
        <begin position="10"/>
        <end position="167"/>
    </location>
</feature>
<dbReference type="PANTHER" id="PTHR43384:SF6">
    <property type="entry name" value="SEPTUM SITE-DETERMINING PROTEIN MIND HOMOLOG, CHLOROPLASTIC"/>
    <property type="match status" value="1"/>
</dbReference>
<name>A0ABD5Z7J4_9EURY</name>
<dbReference type="InterPro" id="IPR050625">
    <property type="entry name" value="ParA/MinD_ATPase"/>
</dbReference>
<dbReference type="AlphaFoldDB" id="A0ABD5Z7J4"/>
<keyword evidence="1" id="KW-0547">Nucleotide-binding</keyword>
<dbReference type="EMBL" id="JBHTAR010000011">
    <property type="protein sequence ID" value="MFC7201195.1"/>
    <property type="molecule type" value="Genomic_DNA"/>
</dbReference>
<evidence type="ECO:0000259" key="3">
    <source>
        <dbReference type="Pfam" id="PF13614"/>
    </source>
</evidence>
<dbReference type="PANTHER" id="PTHR43384">
    <property type="entry name" value="SEPTUM SITE-DETERMINING PROTEIN MIND HOMOLOG, CHLOROPLASTIC-RELATED"/>
    <property type="match status" value="1"/>
</dbReference>
<dbReference type="Gene3D" id="3.40.50.300">
    <property type="entry name" value="P-loop containing nucleotide triphosphate hydrolases"/>
    <property type="match status" value="1"/>
</dbReference>
<dbReference type="RefSeq" id="WP_279527949.1">
    <property type="nucleotide sequence ID" value="NZ_CP122312.1"/>
</dbReference>
<proteinExistence type="predicted"/>
<dbReference type="GO" id="GO:0005524">
    <property type="term" value="F:ATP binding"/>
    <property type="evidence" value="ECO:0007669"/>
    <property type="project" value="UniProtKB-KW"/>
</dbReference>
<comment type="caution">
    <text evidence="4">The sequence shown here is derived from an EMBL/GenBank/DDBJ whole genome shotgun (WGS) entry which is preliminary data.</text>
</comment>
<sequence length="263" mass="27164">MHADSPFSTAVVGATGGAGATRLSLEAAASLAAAGHDVLVVDAAFATEGLSRHVEGRIDADLTTLLCNPERPLADACYDHPTVDAPGRVALCPTFAPFERLARAKAPEAAQTLADRLVEAAHDFDYALVDTPPVAANQAVAAVTAADSRLVVLPPGERGVDALQRLRGRFADVGVSADLVVANRVDPAAAPPDADYAVPEFRGPGLAAAEPDSPTAQTVAALAGDCFGEDLGTPEPTTAGATVRRFATRSRTRARSTVRRLRR</sequence>
<protein>
    <submittedName>
        <fullName evidence="4">AAA family ATPase</fullName>
    </submittedName>
</protein>
<keyword evidence="2" id="KW-0067">ATP-binding</keyword>
<dbReference type="Proteomes" id="UP001596447">
    <property type="component" value="Unassembled WGS sequence"/>
</dbReference>
<reference evidence="4 5" key="1">
    <citation type="journal article" date="2019" name="Int. J. Syst. Evol. Microbiol.">
        <title>The Global Catalogue of Microorganisms (GCM) 10K type strain sequencing project: providing services to taxonomists for standard genome sequencing and annotation.</title>
        <authorList>
            <consortium name="The Broad Institute Genomics Platform"/>
            <consortium name="The Broad Institute Genome Sequencing Center for Infectious Disease"/>
            <person name="Wu L."/>
            <person name="Ma J."/>
        </authorList>
    </citation>
    <scope>NUCLEOTIDE SEQUENCE [LARGE SCALE GENOMIC DNA]</scope>
    <source>
        <strain evidence="4 5">XZGYJ-43</strain>
    </source>
</reference>
<dbReference type="InterPro" id="IPR025669">
    <property type="entry name" value="AAA_dom"/>
</dbReference>
<evidence type="ECO:0000256" key="1">
    <source>
        <dbReference type="ARBA" id="ARBA00022741"/>
    </source>
</evidence>
<organism evidence="4 5">
    <name type="scientific">Halospeciosus flavus</name>
    <dbReference type="NCBI Taxonomy" id="3032283"/>
    <lineage>
        <taxon>Archaea</taxon>
        <taxon>Methanobacteriati</taxon>
        <taxon>Methanobacteriota</taxon>
        <taxon>Stenosarchaea group</taxon>
        <taxon>Halobacteria</taxon>
        <taxon>Halobacteriales</taxon>
        <taxon>Halobacteriaceae</taxon>
        <taxon>Halospeciosus</taxon>
    </lineage>
</organism>
<accession>A0ABD5Z7J4</accession>